<keyword evidence="1" id="KW-0805">Transcription regulation</keyword>
<evidence type="ECO:0000256" key="1">
    <source>
        <dbReference type="ARBA" id="ARBA00023015"/>
    </source>
</evidence>
<evidence type="ECO:0000256" key="2">
    <source>
        <dbReference type="ARBA" id="ARBA00023125"/>
    </source>
</evidence>
<dbReference type="SMART" id="SM00342">
    <property type="entry name" value="HTH_ARAC"/>
    <property type="match status" value="1"/>
</dbReference>
<dbReference type="GO" id="GO:0043565">
    <property type="term" value="F:sequence-specific DNA binding"/>
    <property type="evidence" value="ECO:0007669"/>
    <property type="project" value="InterPro"/>
</dbReference>
<comment type="caution">
    <text evidence="5">The sequence shown here is derived from an EMBL/GenBank/DDBJ whole genome shotgun (WGS) entry which is preliminary data.</text>
</comment>
<dbReference type="PROSITE" id="PS01124">
    <property type="entry name" value="HTH_ARAC_FAMILY_2"/>
    <property type="match status" value="1"/>
</dbReference>
<dbReference type="Gene3D" id="1.10.10.60">
    <property type="entry name" value="Homeodomain-like"/>
    <property type="match status" value="2"/>
</dbReference>
<dbReference type="SUPFAM" id="SSF46689">
    <property type="entry name" value="Homeodomain-like"/>
    <property type="match status" value="2"/>
</dbReference>
<evidence type="ECO:0000313" key="6">
    <source>
        <dbReference type="Proteomes" id="UP000528185"/>
    </source>
</evidence>
<gene>
    <name evidence="5" type="ORF">AGRHK599_LOCUS4952</name>
</gene>
<name>A0AAN2AA30_RHIRH</name>
<sequence length="313" mass="34072">MDPLSNALSLLKPKGTLTVGLDAGGDWAISFPAHEGVKFNAVIKGSCWLMVEGEAEPRRIEAGDCVLFTRGYPFVAANNLGLPAMGAASIYEGAKNGMATCNGGGDFYLIGGRFSFEQDRFDHLFASLPSVLHIRGDVREASVLRWSLEQLAVELAQNSPGSSLMAEHLAHIMLLQVLRLWLESSVDQTGWLGALADVRLFRAIAGMHAEPARRWTVADLAGLASMSRTTFAVRFRDVVGQTPLGYLTNWRMQLAADLLQSTESDVRKIAFSVGYLSEAAFSTVFRRALGYTPAQYRRAKSAALTSRDLNGLR</sequence>
<protein>
    <submittedName>
        <fullName evidence="5">IS5 family transposase IS4811</fullName>
    </submittedName>
</protein>
<reference evidence="5 6" key="1">
    <citation type="submission" date="2020-06" db="EMBL/GenBank/DDBJ databases">
        <authorList>
            <person name="De Coninck B."/>
            <person name="Ibrahim H."/>
        </authorList>
    </citation>
    <scope>NUCLEOTIDE SEQUENCE [LARGE SCALE GENOMIC DNA]</scope>
    <source>
        <strain evidence="5">Ag_rhizogenes_K599</strain>
    </source>
</reference>
<dbReference type="InterPro" id="IPR018062">
    <property type="entry name" value="HTH_AraC-typ_CS"/>
</dbReference>
<feature type="domain" description="HTH araC/xylS-type" evidence="4">
    <location>
        <begin position="201"/>
        <end position="299"/>
    </location>
</feature>
<dbReference type="PROSITE" id="PS00041">
    <property type="entry name" value="HTH_ARAC_FAMILY_1"/>
    <property type="match status" value="1"/>
</dbReference>
<dbReference type="InterPro" id="IPR020449">
    <property type="entry name" value="Tscrpt_reg_AraC-type_HTH"/>
</dbReference>
<dbReference type="InterPro" id="IPR009057">
    <property type="entry name" value="Homeodomain-like_sf"/>
</dbReference>
<dbReference type="SUPFAM" id="SSF51182">
    <property type="entry name" value="RmlC-like cupins"/>
    <property type="match status" value="1"/>
</dbReference>
<keyword evidence="3" id="KW-0804">Transcription</keyword>
<dbReference type="PANTHER" id="PTHR46796:SF7">
    <property type="entry name" value="ARAC FAMILY TRANSCRIPTIONAL REGULATOR"/>
    <property type="match status" value="1"/>
</dbReference>
<dbReference type="Proteomes" id="UP000528185">
    <property type="component" value="Unassembled WGS sequence"/>
</dbReference>
<dbReference type="InterPro" id="IPR050204">
    <property type="entry name" value="AraC_XylS_family_regulators"/>
</dbReference>
<evidence type="ECO:0000313" key="5">
    <source>
        <dbReference type="EMBL" id="CAD0216689.1"/>
    </source>
</evidence>
<evidence type="ECO:0000256" key="3">
    <source>
        <dbReference type="ARBA" id="ARBA00023163"/>
    </source>
</evidence>
<dbReference type="InterPro" id="IPR011051">
    <property type="entry name" value="RmlC_Cupin_sf"/>
</dbReference>
<dbReference type="Pfam" id="PF12852">
    <property type="entry name" value="Cupin_6"/>
    <property type="match status" value="1"/>
</dbReference>
<dbReference type="EMBL" id="CAICSX020000002">
    <property type="protein sequence ID" value="CAD0216689.1"/>
    <property type="molecule type" value="Genomic_DNA"/>
</dbReference>
<organism evidence="5 6">
    <name type="scientific">Rhizobium rhizogenes</name>
    <name type="common">Agrobacterium rhizogenes</name>
    <dbReference type="NCBI Taxonomy" id="359"/>
    <lineage>
        <taxon>Bacteria</taxon>
        <taxon>Pseudomonadati</taxon>
        <taxon>Pseudomonadota</taxon>
        <taxon>Alphaproteobacteria</taxon>
        <taxon>Hyphomicrobiales</taxon>
        <taxon>Rhizobiaceae</taxon>
        <taxon>Rhizobium/Agrobacterium group</taxon>
        <taxon>Rhizobium</taxon>
    </lineage>
</organism>
<proteinExistence type="predicted"/>
<dbReference type="AlphaFoldDB" id="A0AAN2AA30"/>
<keyword evidence="2" id="KW-0238">DNA-binding</keyword>
<dbReference type="Pfam" id="PF12833">
    <property type="entry name" value="HTH_18"/>
    <property type="match status" value="1"/>
</dbReference>
<evidence type="ECO:0000259" key="4">
    <source>
        <dbReference type="PROSITE" id="PS01124"/>
    </source>
</evidence>
<dbReference type="PANTHER" id="PTHR46796">
    <property type="entry name" value="HTH-TYPE TRANSCRIPTIONAL ACTIVATOR RHAS-RELATED"/>
    <property type="match status" value="1"/>
</dbReference>
<dbReference type="KEGG" id="aro:B0909_13330"/>
<dbReference type="InterPro" id="IPR018060">
    <property type="entry name" value="HTH_AraC"/>
</dbReference>
<dbReference type="RefSeq" id="WP_065116724.1">
    <property type="nucleotide sequence ID" value="NZ_CAICSX020000002.1"/>
</dbReference>
<dbReference type="GO" id="GO:0003700">
    <property type="term" value="F:DNA-binding transcription factor activity"/>
    <property type="evidence" value="ECO:0007669"/>
    <property type="project" value="InterPro"/>
</dbReference>
<dbReference type="PRINTS" id="PR00032">
    <property type="entry name" value="HTHARAC"/>
</dbReference>
<dbReference type="InterPro" id="IPR032783">
    <property type="entry name" value="AraC_lig"/>
</dbReference>
<accession>A0AAN2AA30</accession>